<dbReference type="InterPro" id="IPR014726">
    <property type="entry name" value="Ribosomal_uL2_dom3"/>
</dbReference>
<dbReference type="InterPro" id="IPR002171">
    <property type="entry name" value="Ribosomal_uL2"/>
</dbReference>
<dbReference type="Pfam" id="PF03947">
    <property type="entry name" value="Ribosomal_L2_C"/>
    <property type="match status" value="1"/>
</dbReference>
<evidence type="ECO:0000256" key="5">
    <source>
        <dbReference type="HAMAP-Rule" id="MF_01320"/>
    </source>
</evidence>
<evidence type="ECO:0000259" key="8">
    <source>
        <dbReference type="SMART" id="SM01383"/>
    </source>
</evidence>
<comment type="similarity">
    <text evidence="1 5">Belongs to the universal ribosomal protein uL2 family.</text>
</comment>
<keyword evidence="3 5" id="KW-0687">Ribonucleoprotein</keyword>
<feature type="compositionally biased region" description="Basic and acidic residues" evidence="6">
    <location>
        <begin position="230"/>
        <end position="240"/>
    </location>
</feature>
<dbReference type="FunFam" id="4.10.950.10:FF:000001">
    <property type="entry name" value="50S ribosomal protein L2"/>
    <property type="match status" value="1"/>
</dbReference>
<dbReference type="Gene3D" id="2.40.50.140">
    <property type="entry name" value="Nucleic acid-binding proteins"/>
    <property type="match status" value="1"/>
</dbReference>
<dbReference type="InterPro" id="IPR012340">
    <property type="entry name" value="NA-bd_OB-fold"/>
</dbReference>
<dbReference type="Pfam" id="PF00181">
    <property type="entry name" value="Ribosomal_L2_N"/>
    <property type="match status" value="1"/>
</dbReference>
<dbReference type="Gene3D" id="4.10.950.10">
    <property type="entry name" value="Ribosomal protein L2, domain 3"/>
    <property type="match status" value="1"/>
</dbReference>
<dbReference type="EMBL" id="KT006970">
    <property type="protein sequence ID" value="AKQ01557.1"/>
    <property type="molecule type" value="Genomic_DNA"/>
</dbReference>
<evidence type="ECO:0000259" key="7">
    <source>
        <dbReference type="SMART" id="SM01382"/>
    </source>
</evidence>
<evidence type="ECO:0000256" key="4">
    <source>
        <dbReference type="ARBA" id="ARBA00035242"/>
    </source>
</evidence>
<proteinExistence type="inferred from homology"/>
<dbReference type="InterPro" id="IPR014722">
    <property type="entry name" value="Rib_uL2_dom2"/>
</dbReference>
<feature type="compositionally biased region" description="Basic and acidic residues" evidence="6">
    <location>
        <begin position="262"/>
        <end position="275"/>
    </location>
</feature>
<dbReference type="PANTHER" id="PTHR13691:SF5">
    <property type="entry name" value="LARGE RIBOSOMAL SUBUNIT PROTEIN UL2M"/>
    <property type="match status" value="1"/>
</dbReference>
<dbReference type="HAMAP" id="MF_01320_B">
    <property type="entry name" value="Ribosomal_uL2_B"/>
    <property type="match status" value="1"/>
</dbReference>
<evidence type="ECO:0000256" key="2">
    <source>
        <dbReference type="ARBA" id="ARBA00022980"/>
    </source>
</evidence>
<comment type="function">
    <text evidence="5">One of the primary rRNA binding proteins. Required for association of the 30S and 50S subunits to form the 70S ribosome, for tRNA binding and peptide bond formation. It has been suggested to have peptidyltransferase activity; this is somewhat controversial. Makes several contacts with the 16S rRNA in the 70S ribosome.</text>
</comment>
<dbReference type="GO" id="GO:0002181">
    <property type="term" value="P:cytoplasmic translation"/>
    <property type="evidence" value="ECO:0007669"/>
    <property type="project" value="TreeGrafter"/>
</dbReference>
<evidence type="ECO:0000256" key="1">
    <source>
        <dbReference type="ARBA" id="ARBA00005636"/>
    </source>
</evidence>
<organism evidence="9">
    <name type="scientific">uncultured delta proteobacterium Rifle_16ft_4_minimus_1997</name>
    <dbReference type="NCBI Taxonomy" id="1665176"/>
    <lineage>
        <taxon>Bacteria</taxon>
        <taxon>Deltaproteobacteria</taxon>
        <taxon>environmental samples</taxon>
    </lineage>
</organism>
<keyword evidence="2 5" id="KW-0689">Ribosomal protein</keyword>
<dbReference type="FunFam" id="2.40.50.140:FF:000003">
    <property type="entry name" value="50S ribosomal protein L2"/>
    <property type="match status" value="1"/>
</dbReference>
<feature type="domain" description="Large ribosomal subunit protein uL2 RNA-binding" evidence="8">
    <location>
        <begin position="42"/>
        <end position="118"/>
    </location>
</feature>
<dbReference type="NCBIfam" id="TIGR01171">
    <property type="entry name" value="rplB_bact"/>
    <property type="match status" value="1"/>
</dbReference>
<dbReference type="InterPro" id="IPR022666">
    <property type="entry name" value="Ribosomal_uL2_RNA-bd_dom"/>
</dbReference>
<dbReference type="InterPro" id="IPR008991">
    <property type="entry name" value="Translation_prot_SH3-like_sf"/>
</dbReference>
<dbReference type="PANTHER" id="PTHR13691">
    <property type="entry name" value="RIBOSOMAL PROTEIN L2"/>
    <property type="match status" value="1"/>
</dbReference>
<dbReference type="Gene3D" id="2.30.30.30">
    <property type="match status" value="1"/>
</dbReference>
<keyword evidence="5" id="KW-0694">RNA-binding</keyword>
<feature type="region of interest" description="Disordered" evidence="6">
    <location>
        <begin position="223"/>
        <end position="275"/>
    </location>
</feature>
<comment type="subunit">
    <text evidence="5">Part of the 50S ribosomal subunit. Forms a bridge to the 30S subunit in the 70S ribosome.</text>
</comment>
<gene>
    <name evidence="5 9" type="primary">rplB</name>
</gene>
<dbReference type="InterPro" id="IPR022669">
    <property type="entry name" value="Ribosomal_uL2_C"/>
</dbReference>
<dbReference type="PIRSF" id="PIRSF002158">
    <property type="entry name" value="Ribosomal_L2"/>
    <property type="match status" value="1"/>
</dbReference>
<dbReference type="GO" id="GO:0003735">
    <property type="term" value="F:structural constituent of ribosome"/>
    <property type="evidence" value="ECO:0007669"/>
    <property type="project" value="InterPro"/>
</dbReference>
<evidence type="ECO:0000256" key="6">
    <source>
        <dbReference type="SAM" id="MobiDB-lite"/>
    </source>
</evidence>
<feature type="domain" description="Large ribosomal subunit protein uL2 C-terminal" evidence="7">
    <location>
        <begin position="125"/>
        <end position="252"/>
    </location>
</feature>
<dbReference type="SUPFAM" id="SSF50249">
    <property type="entry name" value="Nucleic acid-binding proteins"/>
    <property type="match status" value="1"/>
</dbReference>
<reference evidence="9" key="1">
    <citation type="journal article" date="2015" name="ISME J.">
        <title>Aquifer environment selects for microbial species cohorts in sediment and groundwater.</title>
        <authorList>
            <person name="Hug L.A."/>
            <person name="Thomas B.C."/>
            <person name="Brown C.T."/>
            <person name="Frischkorn K.R."/>
            <person name="Williams K.H."/>
            <person name="Tringe S.G."/>
            <person name="Banfield J.F."/>
        </authorList>
    </citation>
    <scope>NUCLEOTIDE SEQUENCE</scope>
</reference>
<protein>
    <recommendedName>
        <fullName evidence="4 5">Large ribosomal subunit protein uL2</fullName>
    </recommendedName>
</protein>
<name>A0A0H4T568_9DELT</name>
<dbReference type="InterPro" id="IPR005880">
    <property type="entry name" value="Ribosomal_uL2_bac/org-type"/>
</dbReference>
<dbReference type="GO" id="GO:0019843">
    <property type="term" value="F:rRNA binding"/>
    <property type="evidence" value="ECO:0007669"/>
    <property type="project" value="UniProtKB-UniRule"/>
</dbReference>
<evidence type="ECO:0000313" key="9">
    <source>
        <dbReference type="EMBL" id="AKQ01557.1"/>
    </source>
</evidence>
<dbReference type="FunFam" id="2.30.30.30:FF:000001">
    <property type="entry name" value="50S ribosomal protein L2"/>
    <property type="match status" value="1"/>
</dbReference>
<accession>A0A0H4T568</accession>
<dbReference type="SUPFAM" id="SSF50104">
    <property type="entry name" value="Translation proteins SH3-like domain"/>
    <property type="match status" value="1"/>
</dbReference>
<dbReference type="AlphaFoldDB" id="A0A0H4T568"/>
<dbReference type="SMART" id="SM01382">
    <property type="entry name" value="Ribosomal_L2_C"/>
    <property type="match status" value="1"/>
</dbReference>
<dbReference type="SMART" id="SM01383">
    <property type="entry name" value="Ribosomal_L2"/>
    <property type="match status" value="1"/>
</dbReference>
<keyword evidence="5" id="KW-0699">rRNA-binding</keyword>
<dbReference type="GO" id="GO:0016740">
    <property type="term" value="F:transferase activity"/>
    <property type="evidence" value="ECO:0007669"/>
    <property type="project" value="InterPro"/>
</dbReference>
<sequence length="275" mass="30284">MAIKSYRPTSAGIRFRTGLGFEEITKTEPEKGLVVALKRSGGRNNAGRITSDHRGGGHKRLYRTIDFKRDKPGIPARVEAIEYDPNRSARIALLCYADGERRYILAPDQIRVGDSLIAGEDRVDIRPGNSLPMKFIPAGTVIHNIELKTGKGGQLVRSAGAGAQLMAKEGNYALLKLPSGELRYVRAECRATVGQVGNLDQGNISFGKAGRRRWLGRRPVTRGMAMNPVDHPHGGGEGRSKGNHPQTPWGKPTKGYKTRKNHASDKYIVKRREVR</sequence>
<evidence type="ECO:0000256" key="3">
    <source>
        <dbReference type="ARBA" id="ARBA00023274"/>
    </source>
</evidence>
<dbReference type="GO" id="GO:0015934">
    <property type="term" value="C:large ribosomal subunit"/>
    <property type="evidence" value="ECO:0007669"/>
    <property type="project" value="InterPro"/>
</dbReference>